<sequence length="75" mass="8783">RKELLIKHINNFLELWGTDKNFNVMKRFVKIYISSWPGAKELRDRLMKTRGALELLEALRAGDKGPSENLGRNER</sequence>
<dbReference type="GO" id="GO:0016491">
    <property type="term" value="F:oxidoreductase activity"/>
    <property type="evidence" value="ECO:0007669"/>
    <property type="project" value="InterPro"/>
</dbReference>
<feature type="non-terminal residue" evidence="1">
    <location>
        <position position="1"/>
    </location>
</feature>
<gene>
    <name evidence="1" type="ORF">UY20_C0001G0048</name>
</gene>
<protein>
    <submittedName>
        <fullName evidence="1">tRNA-dihydrouridine synthase</fullName>
    </submittedName>
</protein>
<proteinExistence type="predicted"/>
<comment type="caution">
    <text evidence="1">The sequence shown here is derived from an EMBL/GenBank/DDBJ whole genome shotgun (WGS) entry which is preliminary data.</text>
</comment>
<organism evidence="1 2">
    <name type="scientific">Candidatus Yanofskybacteria bacterium GW2011_GWA1_48_10</name>
    <dbReference type="NCBI Taxonomy" id="1619022"/>
    <lineage>
        <taxon>Bacteria</taxon>
        <taxon>Candidatus Yanofskyibacteriota</taxon>
    </lineage>
</organism>
<name>A0A0G1U7W9_9BACT</name>
<dbReference type="Gene3D" id="1.10.1200.80">
    <property type="entry name" value="Putative flavin oxidoreducatase, domain 2"/>
    <property type="match status" value="1"/>
</dbReference>
<dbReference type="EMBL" id="LCPC01000001">
    <property type="protein sequence ID" value="KKU90197.1"/>
    <property type="molecule type" value="Genomic_DNA"/>
</dbReference>
<dbReference type="AlphaFoldDB" id="A0A0G1U7W9"/>
<accession>A0A0G1U7W9</accession>
<evidence type="ECO:0000313" key="2">
    <source>
        <dbReference type="Proteomes" id="UP000034403"/>
    </source>
</evidence>
<reference evidence="1 2" key="1">
    <citation type="journal article" date="2015" name="Nature">
        <title>rRNA introns, odd ribosomes, and small enigmatic genomes across a large radiation of phyla.</title>
        <authorList>
            <person name="Brown C.T."/>
            <person name="Hug L.A."/>
            <person name="Thomas B.C."/>
            <person name="Sharon I."/>
            <person name="Castelle C.J."/>
            <person name="Singh A."/>
            <person name="Wilkins M.J."/>
            <person name="Williams K.H."/>
            <person name="Banfield J.F."/>
        </authorList>
    </citation>
    <scope>NUCLEOTIDE SEQUENCE [LARGE SCALE GENOMIC DNA]</scope>
</reference>
<evidence type="ECO:0000313" key="1">
    <source>
        <dbReference type="EMBL" id="KKU90197.1"/>
    </source>
</evidence>
<dbReference type="Proteomes" id="UP000034403">
    <property type="component" value="Unassembled WGS sequence"/>
</dbReference>
<dbReference type="InterPro" id="IPR024036">
    <property type="entry name" value="tRNA-dHydroUridine_Synthase_C"/>
</dbReference>